<dbReference type="CDD" id="cd07389">
    <property type="entry name" value="MPP_PhoD"/>
    <property type="match status" value="1"/>
</dbReference>
<evidence type="ECO:0000313" key="4">
    <source>
        <dbReference type="Proteomes" id="UP000248134"/>
    </source>
</evidence>
<accession>A0A323UD52</accession>
<dbReference type="SUPFAM" id="SSF56300">
    <property type="entry name" value="Metallo-dependent phosphatases"/>
    <property type="match status" value="1"/>
</dbReference>
<dbReference type="InterPro" id="IPR018946">
    <property type="entry name" value="PhoD-like_MPP"/>
</dbReference>
<dbReference type="InterPro" id="IPR032093">
    <property type="entry name" value="PhoD_N"/>
</dbReference>
<evidence type="ECO:0000313" key="3">
    <source>
        <dbReference type="EMBL" id="PZA10321.1"/>
    </source>
</evidence>
<dbReference type="PANTHER" id="PTHR43606:SF2">
    <property type="entry name" value="ALKALINE PHOSPHATASE FAMILY PROTEIN (AFU_ORTHOLOGUE AFUA_5G03860)"/>
    <property type="match status" value="1"/>
</dbReference>
<sequence length="534" mass="58675">MTYPPSDPSAFDRRTVLRGALGAGLIGLTPIQAGAAAPVSFSSDPFTLGVASGDPAPDGFVLWTRLAPEPLKARGGMNAHPVEVTVEIADDPAMARILRSERAIAHLELAHSVHVEIEGLEPGRDYFYRFRAGDAESPVGRARTLPAPDAKPSQLRFAAAGCQRWEGGYYSAWRAIAEDQLDFVFHYGDYIYEYGFATHDKDGAPWPRTMPKDFPACYTLTDYRRRYALYKSDPDLKAAHASCPFLPSFDDHEIANNWAGDSDPKHTPAEAFLSRRAMALQAWYEHMPVRRAQRPRGPDVTAYRGFRFGALADIAVLDTRQYRSRQPCGNGFLAGCAEAEAPDRTMLGAAQEQWLATRLRQGDATWRVLAQQVLFAPFDWRGFPRIEDRGAPVADVDTWNGATAARDRVIAMLDEAKTSNAVVLSGDLHRALALELHRDVHHPDAPAVGVEFLSTSISSVGGAPANDAALAAMYRNNPHLKLFSDQRGYTRHIVTPQQWQADYRAIDSITAPGHPAQTIGSFTIEAGRPGLITR</sequence>
<reference evidence="3 4" key="1">
    <citation type="submission" date="2018-06" db="EMBL/GenBank/DDBJ databases">
        <title>Draft Whole-Genome Sequence of the purple photosynthetic bacterium Rhodospeudomonas palustris XCP.</title>
        <authorList>
            <person name="Rayyan A."/>
            <person name="Meyer T.E."/>
            <person name="Kyndt J.A."/>
        </authorList>
    </citation>
    <scope>NUCLEOTIDE SEQUENCE [LARGE SCALE GENOMIC DNA]</scope>
    <source>
        <strain evidence="3 4">XCP</strain>
    </source>
</reference>
<dbReference type="Gene3D" id="2.60.40.380">
    <property type="entry name" value="Purple acid phosphatase-like, N-terminal"/>
    <property type="match status" value="1"/>
</dbReference>
<name>A0A323UD52_RHOPL</name>
<dbReference type="OrthoDB" id="327733at2"/>
<dbReference type="AlphaFoldDB" id="A0A323UD52"/>
<dbReference type="Pfam" id="PF16655">
    <property type="entry name" value="PhoD_N"/>
    <property type="match status" value="1"/>
</dbReference>
<dbReference type="InterPro" id="IPR052900">
    <property type="entry name" value="Phospholipid_Metab_Enz"/>
</dbReference>
<dbReference type="Proteomes" id="UP000248134">
    <property type="component" value="Unassembled WGS sequence"/>
</dbReference>
<dbReference type="InterPro" id="IPR006311">
    <property type="entry name" value="TAT_signal"/>
</dbReference>
<organism evidence="3 4">
    <name type="scientific">Rhodopseudomonas palustris</name>
    <dbReference type="NCBI Taxonomy" id="1076"/>
    <lineage>
        <taxon>Bacteria</taxon>
        <taxon>Pseudomonadati</taxon>
        <taxon>Pseudomonadota</taxon>
        <taxon>Alphaproteobacteria</taxon>
        <taxon>Hyphomicrobiales</taxon>
        <taxon>Nitrobacteraceae</taxon>
        <taxon>Rhodopseudomonas</taxon>
    </lineage>
</organism>
<evidence type="ECO:0000259" key="1">
    <source>
        <dbReference type="Pfam" id="PF09423"/>
    </source>
</evidence>
<dbReference type="PANTHER" id="PTHR43606">
    <property type="entry name" value="PHOSPHATASE, PUTATIVE (AFU_ORTHOLOGUE AFUA_6G08710)-RELATED"/>
    <property type="match status" value="1"/>
</dbReference>
<dbReference type="RefSeq" id="WP_110786430.1">
    <property type="nucleotide sequence ID" value="NZ_QKQS01000023.1"/>
</dbReference>
<dbReference type="EMBL" id="QKQS01000023">
    <property type="protein sequence ID" value="PZA10321.1"/>
    <property type="molecule type" value="Genomic_DNA"/>
</dbReference>
<dbReference type="Gene3D" id="3.60.21.70">
    <property type="entry name" value="PhoD-like phosphatase"/>
    <property type="match status" value="1"/>
</dbReference>
<evidence type="ECO:0000259" key="2">
    <source>
        <dbReference type="Pfam" id="PF16655"/>
    </source>
</evidence>
<feature type="domain" description="Phospholipase D N-terminal" evidence="2">
    <location>
        <begin position="48"/>
        <end position="144"/>
    </location>
</feature>
<gene>
    <name evidence="3" type="ORF">DNX69_13125</name>
</gene>
<dbReference type="InterPro" id="IPR038607">
    <property type="entry name" value="PhoD-like_sf"/>
</dbReference>
<feature type="domain" description="PhoD-like phosphatase metallophosphatase" evidence="1">
    <location>
        <begin position="157"/>
        <end position="503"/>
    </location>
</feature>
<dbReference type="PROSITE" id="PS51318">
    <property type="entry name" value="TAT"/>
    <property type="match status" value="1"/>
</dbReference>
<dbReference type="InterPro" id="IPR029052">
    <property type="entry name" value="Metallo-depent_PP-like"/>
</dbReference>
<dbReference type="Pfam" id="PF09423">
    <property type="entry name" value="PhoD"/>
    <property type="match status" value="1"/>
</dbReference>
<comment type="caution">
    <text evidence="3">The sequence shown here is derived from an EMBL/GenBank/DDBJ whole genome shotgun (WGS) entry which is preliminary data.</text>
</comment>
<protein>
    <submittedName>
        <fullName evidence="3">Alkaline phosphatase</fullName>
    </submittedName>
</protein>
<proteinExistence type="predicted"/>